<evidence type="ECO:0008006" key="3">
    <source>
        <dbReference type="Google" id="ProtNLM"/>
    </source>
</evidence>
<dbReference type="InterPro" id="IPR050796">
    <property type="entry name" value="SCF_F-box_component"/>
</dbReference>
<sequence>MVATISVSKQWKSVIDSPTFIADHCVIQHYTQSQHHLLRYLEAEVSSIGMMARYNSIVDDDTFPHQKVLMTTLVSVNLLNYPASLLGVSGGLFCIHSSNGIIKCVVIWNPSIKKTVTIVVPDDDDEDDDLPYHTIVGFGVCPRTSDPKLVKITFNYIYQPGICYYS</sequence>
<reference evidence="1" key="2">
    <citation type="submission" date="2022-01" db="EMBL/GenBank/DDBJ databases">
        <authorList>
            <person name="Yamashiro T."/>
            <person name="Shiraishi A."/>
            <person name="Satake H."/>
            <person name="Nakayama K."/>
        </authorList>
    </citation>
    <scope>NUCLEOTIDE SEQUENCE</scope>
</reference>
<organism evidence="1 2">
    <name type="scientific">Tanacetum coccineum</name>
    <dbReference type="NCBI Taxonomy" id="301880"/>
    <lineage>
        <taxon>Eukaryota</taxon>
        <taxon>Viridiplantae</taxon>
        <taxon>Streptophyta</taxon>
        <taxon>Embryophyta</taxon>
        <taxon>Tracheophyta</taxon>
        <taxon>Spermatophyta</taxon>
        <taxon>Magnoliopsida</taxon>
        <taxon>eudicotyledons</taxon>
        <taxon>Gunneridae</taxon>
        <taxon>Pentapetalae</taxon>
        <taxon>asterids</taxon>
        <taxon>campanulids</taxon>
        <taxon>Asterales</taxon>
        <taxon>Asteraceae</taxon>
        <taxon>Asteroideae</taxon>
        <taxon>Anthemideae</taxon>
        <taxon>Anthemidinae</taxon>
        <taxon>Tanacetum</taxon>
    </lineage>
</organism>
<dbReference type="PANTHER" id="PTHR31672">
    <property type="entry name" value="BNACNNG10540D PROTEIN"/>
    <property type="match status" value="1"/>
</dbReference>
<protein>
    <recommendedName>
        <fullName evidence="3">F-box protein</fullName>
    </recommendedName>
</protein>
<keyword evidence="2" id="KW-1185">Reference proteome</keyword>
<evidence type="ECO:0000313" key="2">
    <source>
        <dbReference type="Proteomes" id="UP001151760"/>
    </source>
</evidence>
<dbReference type="EMBL" id="BQNB010015877">
    <property type="protein sequence ID" value="GJT45173.1"/>
    <property type="molecule type" value="Genomic_DNA"/>
</dbReference>
<reference evidence="1" key="1">
    <citation type="journal article" date="2022" name="Int. J. Mol. Sci.">
        <title>Draft Genome of Tanacetum Coccineum: Genomic Comparison of Closely Related Tanacetum-Family Plants.</title>
        <authorList>
            <person name="Yamashiro T."/>
            <person name="Shiraishi A."/>
            <person name="Nakayama K."/>
            <person name="Satake H."/>
        </authorList>
    </citation>
    <scope>NUCLEOTIDE SEQUENCE</scope>
</reference>
<comment type="caution">
    <text evidence="1">The sequence shown here is derived from an EMBL/GenBank/DDBJ whole genome shotgun (WGS) entry which is preliminary data.</text>
</comment>
<proteinExistence type="predicted"/>
<dbReference type="PANTHER" id="PTHR31672:SF10">
    <property type="entry name" value="F-BOX DOMAIN-CONTAINING PROTEIN"/>
    <property type="match status" value="1"/>
</dbReference>
<evidence type="ECO:0000313" key="1">
    <source>
        <dbReference type="EMBL" id="GJT45173.1"/>
    </source>
</evidence>
<dbReference type="Proteomes" id="UP001151760">
    <property type="component" value="Unassembled WGS sequence"/>
</dbReference>
<accession>A0ABQ5E1J1</accession>
<name>A0ABQ5E1J1_9ASTR</name>
<gene>
    <name evidence="1" type="ORF">Tco_0953888</name>
</gene>